<feature type="region of interest" description="Disordered" evidence="2">
    <location>
        <begin position="1"/>
        <end position="26"/>
    </location>
</feature>
<feature type="compositionally biased region" description="Basic and acidic residues" evidence="2">
    <location>
        <begin position="1"/>
        <end position="17"/>
    </location>
</feature>
<feature type="coiled-coil region" evidence="1">
    <location>
        <begin position="653"/>
        <end position="785"/>
    </location>
</feature>
<name>A0A8S1HE69_9PELO</name>
<gene>
    <name evidence="3" type="ORF">CAUJ_LOCUS10028</name>
</gene>
<evidence type="ECO:0000256" key="2">
    <source>
        <dbReference type="SAM" id="MobiDB-lite"/>
    </source>
</evidence>
<accession>A0A8S1HE69</accession>
<evidence type="ECO:0000256" key="1">
    <source>
        <dbReference type="SAM" id="Coils"/>
    </source>
</evidence>
<dbReference type="Proteomes" id="UP000835052">
    <property type="component" value="Unassembled WGS sequence"/>
</dbReference>
<proteinExistence type="predicted"/>
<sequence length="842" mass="97811">MEVDTEKVHKEQDAKLLEEDEADPKIETVANEQVQSEQEGSNVQKETEVEFGPVKKSSPFLPSDQHSYGLLARDNGIENIWHLIKDFQEPKDMIYAVFDDSLGNFVIQNEKLNDYFGRNLWKLKEKMQFYMAHHLKSSAERLLKMEETLALEDLENFRIEVMNFLGNSEGEATILCKWGKLPSDLTKDQKVEDFMRSVGNFYFDPEDLMTHHGILRKEPIIFEKEILEALFMFTQRVVLQLLRIALNVRFFNDGHPKITYDGNIKIEEPILGNIEAFLKRDKITYRMVLPKDENPNIWHLIEDFKSPDEMVRAVFPSHIYEEVVANIGVHFKVFKALQSLRSRMSFIVKTRLNAILESVFNGTPIINDILPILQQMADFLTGPNPEQGLVVKSWFSLLKPLEGANVTTSVCETTPMESILKELETFKAPYPLRQKILLCQYYFCQRLSLQFIRLTTGVQIKDGKIWRFYWLGMNGRPRSKSKETERKRKIDEESSPPAPKIARENHKVTKKAINSKNDSSQHEKISANYTPMPTSARIFDGLSKNANPSMNQGCGADSEDNNLVMKNRQESIEKEQTFSEFHSNANVDKDPRLNFSRIQLKKIKCSRPAKEEKLSQSDTIMITSRSQRVRQGSLVEDESPAKPKKDPQLEEIRSQMHQKFNVLKNTIENYQRDAKNRQNTTKKEMENNLKTMMKTVTDNMAQMQKNMEKSMSKMLASELKAHRQNEERNSVEMQKAKAELKKRDEEIYELKAELAGTRESLLEARQDLNKLRQGQNKRRKQAKKAFEVEPENFYQPVSQWEPRRILPATQAHEVSVDIKPDQESILLDEDLLHHRGVYFSEH</sequence>
<keyword evidence="1" id="KW-0175">Coiled coil</keyword>
<comment type="caution">
    <text evidence="3">The sequence shown here is derived from an EMBL/GenBank/DDBJ whole genome shotgun (WGS) entry which is preliminary data.</text>
</comment>
<evidence type="ECO:0000313" key="3">
    <source>
        <dbReference type="EMBL" id="CAD6194109.1"/>
    </source>
</evidence>
<protein>
    <submittedName>
        <fullName evidence="3">Uncharacterized protein</fullName>
    </submittedName>
</protein>
<feature type="compositionally biased region" description="Basic and acidic residues" evidence="2">
    <location>
        <begin position="639"/>
        <end position="648"/>
    </location>
</feature>
<evidence type="ECO:0000313" key="4">
    <source>
        <dbReference type="Proteomes" id="UP000835052"/>
    </source>
</evidence>
<feature type="region of interest" description="Disordered" evidence="2">
    <location>
        <begin position="626"/>
        <end position="648"/>
    </location>
</feature>
<dbReference type="AlphaFoldDB" id="A0A8S1HE69"/>
<reference evidence="3" key="1">
    <citation type="submission" date="2020-10" db="EMBL/GenBank/DDBJ databases">
        <authorList>
            <person name="Kikuchi T."/>
        </authorList>
    </citation>
    <scope>NUCLEOTIDE SEQUENCE</scope>
    <source>
        <strain evidence="3">NKZ352</strain>
    </source>
</reference>
<dbReference type="EMBL" id="CAJGYM010000041">
    <property type="protein sequence ID" value="CAD6194109.1"/>
    <property type="molecule type" value="Genomic_DNA"/>
</dbReference>
<organism evidence="3 4">
    <name type="scientific">Caenorhabditis auriculariae</name>
    <dbReference type="NCBI Taxonomy" id="2777116"/>
    <lineage>
        <taxon>Eukaryota</taxon>
        <taxon>Metazoa</taxon>
        <taxon>Ecdysozoa</taxon>
        <taxon>Nematoda</taxon>
        <taxon>Chromadorea</taxon>
        <taxon>Rhabditida</taxon>
        <taxon>Rhabditina</taxon>
        <taxon>Rhabditomorpha</taxon>
        <taxon>Rhabditoidea</taxon>
        <taxon>Rhabditidae</taxon>
        <taxon>Peloderinae</taxon>
        <taxon>Caenorhabditis</taxon>
    </lineage>
</organism>
<feature type="compositionally biased region" description="Basic and acidic residues" evidence="2">
    <location>
        <begin position="480"/>
        <end position="492"/>
    </location>
</feature>
<keyword evidence="4" id="KW-1185">Reference proteome</keyword>
<feature type="region of interest" description="Disordered" evidence="2">
    <location>
        <begin position="477"/>
        <end position="528"/>
    </location>
</feature>